<proteinExistence type="predicted"/>
<sequence length="74" mass="8126">MLSLERTVKRQDVCLCLTVDQATLLAGDTTEELFEQKSGLRIVSQLAASPGGSSSLTKQTLSTLRRPRLDHLKL</sequence>
<dbReference type="Proteomes" id="UP001352852">
    <property type="component" value="Unassembled WGS sequence"/>
</dbReference>
<name>A0ABU7ESS7_9TELE</name>
<protein>
    <submittedName>
        <fullName evidence="1">Uncharacterized protein</fullName>
    </submittedName>
</protein>
<gene>
    <name evidence="1" type="ORF">CHARACLAT_010653</name>
</gene>
<evidence type="ECO:0000313" key="2">
    <source>
        <dbReference type="Proteomes" id="UP001352852"/>
    </source>
</evidence>
<accession>A0ABU7ESS7</accession>
<evidence type="ECO:0000313" key="1">
    <source>
        <dbReference type="EMBL" id="MED6290194.1"/>
    </source>
</evidence>
<reference evidence="1 2" key="1">
    <citation type="submission" date="2021-06" db="EMBL/GenBank/DDBJ databases">
        <authorList>
            <person name="Palmer J.M."/>
        </authorList>
    </citation>
    <scope>NUCLEOTIDE SEQUENCE [LARGE SCALE GENOMIC DNA]</scope>
    <source>
        <strain evidence="1 2">CL_MEX2019</strain>
        <tissue evidence="1">Muscle</tissue>
    </source>
</reference>
<comment type="caution">
    <text evidence="1">The sequence shown here is derived from an EMBL/GenBank/DDBJ whole genome shotgun (WGS) entry which is preliminary data.</text>
</comment>
<keyword evidence="2" id="KW-1185">Reference proteome</keyword>
<dbReference type="EMBL" id="JAHUTJ010066264">
    <property type="protein sequence ID" value="MED6290194.1"/>
    <property type="molecule type" value="Genomic_DNA"/>
</dbReference>
<organism evidence="1 2">
    <name type="scientific">Characodon lateralis</name>
    <dbReference type="NCBI Taxonomy" id="208331"/>
    <lineage>
        <taxon>Eukaryota</taxon>
        <taxon>Metazoa</taxon>
        <taxon>Chordata</taxon>
        <taxon>Craniata</taxon>
        <taxon>Vertebrata</taxon>
        <taxon>Euteleostomi</taxon>
        <taxon>Actinopterygii</taxon>
        <taxon>Neopterygii</taxon>
        <taxon>Teleostei</taxon>
        <taxon>Neoteleostei</taxon>
        <taxon>Acanthomorphata</taxon>
        <taxon>Ovalentaria</taxon>
        <taxon>Atherinomorphae</taxon>
        <taxon>Cyprinodontiformes</taxon>
        <taxon>Goodeidae</taxon>
        <taxon>Characodon</taxon>
    </lineage>
</organism>